<dbReference type="PANTHER" id="PTHR38730:SF1">
    <property type="entry name" value="SLL7028 PROTEIN"/>
    <property type="match status" value="1"/>
</dbReference>
<organism evidence="3">
    <name type="scientific">hydrothermal vent metagenome</name>
    <dbReference type="NCBI Taxonomy" id="652676"/>
    <lineage>
        <taxon>unclassified sequences</taxon>
        <taxon>metagenomes</taxon>
        <taxon>ecological metagenomes</taxon>
    </lineage>
</organism>
<dbReference type="AlphaFoldDB" id="A0A1W1CLF3"/>
<reference evidence="3" key="1">
    <citation type="submission" date="2016-10" db="EMBL/GenBank/DDBJ databases">
        <authorList>
            <person name="de Groot N.N."/>
        </authorList>
    </citation>
    <scope>NUCLEOTIDE SEQUENCE</scope>
</reference>
<dbReference type="InterPro" id="IPR036465">
    <property type="entry name" value="vWFA_dom_sf"/>
</dbReference>
<feature type="region of interest" description="Disordered" evidence="1">
    <location>
        <begin position="162"/>
        <end position="216"/>
    </location>
</feature>
<evidence type="ECO:0000313" key="3">
    <source>
        <dbReference type="EMBL" id="SFV66532.1"/>
    </source>
</evidence>
<dbReference type="EMBL" id="FPHJ01000053">
    <property type="protein sequence ID" value="SFV66532.1"/>
    <property type="molecule type" value="Genomic_DNA"/>
</dbReference>
<sequence>MNKNIEIIGENVIDNTKISVDIDEVIARLTKARAQLILDKPFLGNLVMHLPLVPAKKWCKTTATDAKSFYFNPEYITDLSPKQIKFVLIHEALHCALTHFARRAKREKHRWDLACDFAINPLLIDEGFVPPTNTIMFFEYKGMIAEEIYPLIDDKLDNEPIDQHLYDDKGNGNGGDNSSTTEEKLQNHQQESSNLDKNNNSRNTQNNLADKPPSLSHDEIESLASQWQKNLASSAQLAKQSGKLDGKWSKLVGLFLEPRVSWRSLLAQYMSNTARDDFSYARASRRSQDAIMPSLHSTQINIAIALDTSGSIAGTDFNAVFDKLKTLDINIDLLVYFTDAKGIFPKYPPNFSVVWLVKGSEPVKWGQRVQLN</sequence>
<feature type="compositionally biased region" description="Polar residues" evidence="1">
    <location>
        <begin position="187"/>
        <end position="208"/>
    </location>
</feature>
<evidence type="ECO:0000256" key="1">
    <source>
        <dbReference type="SAM" id="MobiDB-lite"/>
    </source>
</evidence>
<protein>
    <submittedName>
        <fullName evidence="3">Sll7028 protein</fullName>
    </submittedName>
</protein>
<proteinExistence type="predicted"/>
<accession>A0A1W1CLF3</accession>
<evidence type="ECO:0000259" key="2">
    <source>
        <dbReference type="Pfam" id="PF13203"/>
    </source>
</evidence>
<dbReference type="SUPFAM" id="SSF53300">
    <property type="entry name" value="vWA-like"/>
    <property type="match status" value="1"/>
</dbReference>
<dbReference type="Pfam" id="PF13203">
    <property type="entry name" value="DUF2201_N"/>
    <property type="match status" value="1"/>
</dbReference>
<dbReference type="PANTHER" id="PTHR38730">
    <property type="entry name" value="SLL7028 PROTEIN"/>
    <property type="match status" value="1"/>
</dbReference>
<gene>
    <name evidence="3" type="ORF">MNB_SUP05-5-421</name>
</gene>
<feature type="domain" description="Putative metallopeptidase" evidence="2">
    <location>
        <begin position="27"/>
        <end position="295"/>
    </location>
</feature>
<dbReference type="InterPro" id="IPR025154">
    <property type="entry name" value="Put_metallopeptidase_dom"/>
</dbReference>
<name>A0A1W1CLF3_9ZZZZ</name>